<organism evidence="1 2">
    <name type="scientific">Leucogyrophana mollusca</name>
    <dbReference type="NCBI Taxonomy" id="85980"/>
    <lineage>
        <taxon>Eukaryota</taxon>
        <taxon>Fungi</taxon>
        <taxon>Dikarya</taxon>
        <taxon>Basidiomycota</taxon>
        <taxon>Agaricomycotina</taxon>
        <taxon>Agaricomycetes</taxon>
        <taxon>Agaricomycetidae</taxon>
        <taxon>Boletales</taxon>
        <taxon>Boletales incertae sedis</taxon>
        <taxon>Leucogyrophana</taxon>
    </lineage>
</organism>
<name>A0ACB8B2Y2_9AGAM</name>
<protein>
    <submittedName>
        <fullName evidence="1">Cytochrome P450</fullName>
    </submittedName>
</protein>
<reference evidence="1" key="1">
    <citation type="journal article" date="2021" name="New Phytol.">
        <title>Evolutionary innovations through gain and loss of genes in the ectomycorrhizal Boletales.</title>
        <authorList>
            <person name="Wu G."/>
            <person name="Miyauchi S."/>
            <person name="Morin E."/>
            <person name="Kuo A."/>
            <person name="Drula E."/>
            <person name="Varga T."/>
            <person name="Kohler A."/>
            <person name="Feng B."/>
            <person name="Cao Y."/>
            <person name="Lipzen A."/>
            <person name="Daum C."/>
            <person name="Hundley H."/>
            <person name="Pangilinan J."/>
            <person name="Johnson J."/>
            <person name="Barry K."/>
            <person name="LaButti K."/>
            <person name="Ng V."/>
            <person name="Ahrendt S."/>
            <person name="Min B."/>
            <person name="Choi I.G."/>
            <person name="Park H."/>
            <person name="Plett J.M."/>
            <person name="Magnuson J."/>
            <person name="Spatafora J.W."/>
            <person name="Nagy L.G."/>
            <person name="Henrissat B."/>
            <person name="Grigoriev I.V."/>
            <person name="Yang Z.L."/>
            <person name="Xu J."/>
            <person name="Martin F.M."/>
        </authorList>
    </citation>
    <scope>NUCLEOTIDE SEQUENCE</scope>
    <source>
        <strain evidence="1">KUC20120723A-06</strain>
    </source>
</reference>
<accession>A0ACB8B2Y2</accession>
<evidence type="ECO:0000313" key="2">
    <source>
        <dbReference type="Proteomes" id="UP000790709"/>
    </source>
</evidence>
<dbReference type="EMBL" id="MU266682">
    <property type="protein sequence ID" value="KAH7919213.1"/>
    <property type="molecule type" value="Genomic_DNA"/>
</dbReference>
<comment type="caution">
    <text evidence="1">The sequence shown here is derived from an EMBL/GenBank/DDBJ whole genome shotgun (WGS) entry which is preliminary data.</text>
</comment>
<proteinExistence type="predicted"/>
<keyword evidence="2" id="KW-1185">Reference proteome</keyword>
<evidence type="ECO:0000313" key="1">
    <source>
        <dbReference type="EMBL" id="KAH7919213.1"/>
    </source>
</evidence>
<sequence>MDNRIALLLSTSLIAISVASRLSKRRAAEGGSLPPGPAGLPILGNLLAIDSQEPWETYVSWGAEYGDLIYARFFSQDVVIINSEKIAKDLLEKRSSNYSDRPYLPTRLPFGWTHNFAFTPYGNEWRLARRLFHQGFRAEAALNFHPKQICKAHQLLINLYETPQNYADHLTTQAPCSCFKPCAVFSASVAMSVTYDYETAPHNDPLVTVVEKANTLGLQYMTPETTAILSIFPFLLHLPSWFPGATMKRNAILCTNYGVEMVEIPIQYVQKNMASGTAGPSLVSDLLRMREHEEPTRVPEFDQALRQASASAFSGGAETTSSMLLMYTLAMVLHPHVQVRARAEIDAVVGKDRLPGFDDRPSLPYIDAILREVARWQPIAPLAIAHAATNSDVYEGYYIPKGAVVIANPWAMSRNETKYPKPSEFIPERFLDADGALLDIEPPTFVFGFGRRVCPGRHAADASLWVVIAMTLAVFNFSKAKDVQGRDIEFLPKFSAGVTRHPDPFPCRIVPRSGVDMKELARLVDSTA</sequence>
<dbReference type="Proteomes" id="UP000790709">
    <property type="component" value="Unassembled WGS sequence"/>
</dbReference>
<gene>
    <name evidence="1" type="ORF">BV22DRAFT_1023362</name>
</gene>